<evidence type="ECO:0000313" key="3">
    <source>
        <dbReference type="EMBL" id="STX08150.1"/>
    </source>
</evidence>
<protein>
    <submittedName>
        <fullName evidence="3">Aconitate hydratase</fullName>
        <ecNumber evidence="3">4.2.1.3</ecNumber>
    </submittedName>
</protein>
<dbReference type="SUPFAM" id="SSF52016">
    <property type="entry name" value="LeuD/IlvD-like"/>
    <property type="match status" value="1"/>
</dbReference>
<evidence type="ECO:0000313" key="4">
    <source>
        <dbReference type="Proteomes" id="UP000255167"/>
    </source>
</evidence>
<evidence type="ECO:0000259" key="2">
    <source>
        <dbReference type="Pfam" id="PF00694"/>
    </source>
</evidence>
<dbReference type="AlphaFoldDB" id="A0A378H2U9"/>
<dbReference type="GO" id="GO:0003994">
    <property type="term" value="F:aconitate hydratase activity"/>
    <property type="evidence" value="ECO:0007669"/>
    <property type="project" value="UniProtKB-EC"/>
</dbReference>
<sequence length="97" mass="9938">MTRHLPDPEPMAIYDAAMLYKAEGTPLAVIAGKEYGSGSSRDWAAKGPRPAGDSGSDSPSPSSGIHRSNLIGMGILAAGVPAGRHPQNAAVDRGRAD</sequence>
<dbReference type="Pfam" id="PF00694">
    <property type="entry name" value="Aconitase_C"/>
    <property type="match status" value="1"/>
</dbReference>
<dbReference type="PANTHER" id="PTHR11670">
    <property type="entry name" value="ACONITASE/IRON-RESPONSIVE ELEMENT FAMILY MEMBER"/>
    <property type="match status" value="1"/>
</dbReference>
<proteinExistence type="predicted"/>
<dbReference type="Gene3D" id="3.20.19.10">
    <property type="entry name" value="Aconitase, domain 4"/>
    <property type="match status" value="1"/>
</dbReference>
<keyword evidence="3" id="KW-0456">Lyase</keyword>
<dbReference type="EC" id="4.2.1.3" evidence="3"/>
<accession>A0A378H2U9</accession>
<feature type="domain" description="Aconitase A/isopropylmalate dehydratase small subunit swivel" evidence="2">
    <location>
        <begin position="2"/>
        <end position="77"/>
    </location>
</feature>
<dbReference type="InterPro" id="IPR015928">
    <property type="entry name" value="Aconitase/3IPM_dehydase_swvl"/>
</dbReference>
<dbReference type="EMBL" id="UGNC01000009">
    <property type="protein sequence ID" value="STX08150.1"/>
    <property type="molecule type" value="Genomic_DNA"/>
</dbReference>
<dbReference type="InterPro" id="IPR000573">
    <property type="entry name" value="AconitaseA/IPMdHydase_ssu_swvl"/>
</dbReference>
<dbReference type="Proteomes" id="UP000255167">
    <property type="component" value="Unassembled WGS sequence"/>
</dbReference>
<evidence type="ECO:0000256" key="1">
    <source>
        <dbReference type="SAM" id="MobiDB-lite"/>
    </source>
</evidence>
<name>A0A378H2U9_KLEPN</name>
<dbReference type="InterPro" id="IPR006249">
    <property type="entry name" value="Aconitase/IRP2"/>
</dbReference>
<gene>
    <name evidence="3" type="primary">acnA_1</name>
    <name evidence="3" type="ORF">NCTC9617_07181</name>
</gene>
<feature type="compositionally biased region" description="Low complexity" evidence="1">
    <location>
        <begin position="47"/>
        <end position="64"/>
    </location>
</feature>
<reference evidence="3 4" key="1">
    <citation type="submission" date="2018-06" db="EMBL/GenBank/DDBJ databases">
        <authorList>
            <consortium name="Pathogen Informatics"/>
            <person name="Doyle S."/>
        </authorList>
    </citation>
    <scope>NUCLEOTIDE SEQUENCE [LARGE SCALE GENOMIC DNA]</scope>
    <source>
        <strain evidence="3 4">NCTC9617</strain>
    </source>
</reference>
<organism evidence="3 4">
    <name type="scientific">Klebsiella pneumoniae</name>
    <dbReference type="NCBI Taxonomy" id="573"/>
    <lineage>
        <taxon>Bacteria</taxon>
        <taxon>Pseudomonadati</taxon>
        <taxon>Pseudomonadota</taxon>
        <taxon>Gammaproteobacteria</taxon>
        <taxon>Enterobacterales</taxon>
        <taxon>Enterobacteriaceae</taxon>
        <taxon>Klebsiella/Raoultella group</taxon>
        <taxon>Klebsiella</taxon>
        <taxon>Klebsiella pneumoniae complex</taxon>
    </lineage>
</organism>
<feature type="region of interest" description="Disordered" evidence="1">
    <location>
        <begin position="37"/>
        <end position="97"/>
    </location>
</feature>